<proteinExistence type="predicted"/>
<comment type="caution">
    <text evidence="1">The sequence shown here is derived from an EMBL/GenBank/DDBJ whole genome shotgun (WGS) entry which is preliminary data.</text>
</comment>
<dbReference type="EMBL" id="CAJVCH010029289">
    <property type="protein sequence ID" value="CAG7706459.1"/>
    <property type="molecule type" value="Genomic_DNA"/>
</dbReference>
<keyword evidence="2" id="KW-1185">Reference proteome</keyword>
<protein>
    <submittedName>
        <fullName evidence="1">Uncharacterized protein</fullName>
    </submittedName>
</protein>
<evidence type="ECO:0000313" key="2">
    <source>
        <dbReference type="Proteomes" id="UP000708208"/>
    </source>
</evidence>
<dbReference type="Proteomes" id="UP000708208">
    <property type="component" value="Unassembled WGS sequence"/>
</dbReference>
<sequence>MNSLQSEGRKEINLDHRICWFCLGDKSDETNEII</sequence>
<evidence type="ECO:0000313" key="1">
    <source>
        <dbReference type="EMBL" id="CAG7706459.1"/>
    </source>
</evidence>
<dbReference type="AlphaFoldDB" id="A0A8J2JC57"/>
<reference evidence="1" key="1">
    <citation type="submission" date="2021-06" db="EMBL/GenBank/DDBJ databases">
        <authorList>
            <person name="Hodson N. C."/>
            <person name="Mongue J. A."/>
            <person name="Jaron S. K."/>
        </authorList>
    </citation>
    <scope>NUCLEOTIDE SEQUENCE</scope>
</reference>
<accession>A0A8J2JC57</accession>
<organism evidence="1 2">
    <name type="scientific">Allacma fusca</name>
    <dbReference type="NCBI Taxonomy" id="39272"/>
    <lineage>
        <taxon>Eukaryota</taxon>
        <taxon>Metazoa</taxon>
        <taxon>Ecdysozoa</taxon>
        <taxon>Arthropoda</taxon>
        <taxon>Hexapoda</taxon>
        <taxon>Collembola</taxon>
        <taxon>Symphypleona</taxon>
        <taxon>Sminthuridae</taxon>
        <taxon>Allacma</taxon>
    </lineage>
</organism>
<gene>
    <name evidence="1" type="ORF">AFUS01_LOCUS4672</name>
</gene>
<name>A0A8J2JC57_9HEXA</name>
<feature type="non-terminal residue" evidence="1">
    <location>
        <position position="1"/>
    </location>
</feature>
<dbReference type="OrthoDB" id="336088at2759"/>